<dbReference type="AlphaFoldDB" id="A0A1I8MPD9"/>
<evidence type="ECO:0000256" key="3">
    <source>
        <dbReference type="ARBA" id="ARBA00012483"/>
    </source>
</evidence>
<dbReference type="SMART" id="SM00184">
    <property type="entry name" value="RING"/>
    <property type="match status" value="1"/>
</dbReference>
<keyword evidence="5" id="KW-0479">Metal-binding</keyword>
<feature type="compositionally biased region" description="Polar residues" evidence="10">
    <location>
        <begin position="309"/>
        <end position="327"/>
    </location>
</feature>
<keyword evidence="7" id="KW-0833">Ubl conjugation pathway</keyword>
<evidence type="ECO:0000256" key="7">
    <source>
        <dbReference type="ARBA" id="ARBA00022786"/>
    </source>
</evidence>
<dbReference type="VEuPathDB" id="VectorBase:MDOMA2_018313"/>
<evidence type="ECO:0000313" key="14">
    <source>
        <dbReference type="RefSeq" id="XP_005182787.1"/>
    </source>
</evidence>
<comment type="catalytic activity">
    <reaction evidence="1">
        <text>S-ubiquitinyl-[E2 ubiquitin-conjugating enzyme]-L-cysteine + [acceptor protein]-L-lysine = [E2 ubiquitin-conjugating enzyme]-L-cysteine + N(6)-ubiquitinyl-[acceptor protein]-L-lysine.</text>
        <dbReference type="EC" id="2.3.2.27"/>
    </reaction>
</comment>
<name>A0A1I8MPD9_MUSDO</name>
<reference evidence="12" key="1">
    <citation type="submission" date="2020-05" db="UniProtKB">
        <authorList>
            <consortium name="EnsemblMetazoa"/>
        </authorList>
    </citation>
    <scope>IDENTIFICATION</scope>
    <source>
        <strain evidence="12">Aabys</strain>
    </source>
</reference>
<evidence type="ECO:0000256" key="5">
    <source>
        <dbReference type="ARBA" id="ARBA00022723"/>
    </source>
</evidence>
<evidence type="ECO:0000256" key="8">
    <source>
        <dbReference type="ARBA" id="ARBA00022833"/>
    </source>
</evidence>
<evidence type="ECO:0000256" key="10">
    <source>
        <dbReference type="SAM" id="MobiDB-lite"/>
    </source>
</evidence>
<evidence type="ECO:0000256" key="6">
    <source>
        <dbReference type="ARBA" id="ARBA00022771"/>
    </source>
</evidence>
<dbReference type="InterPro" id="IPR051834">
    <property type="entry name" value="RING_finger_E3_ligase"/>
</dbReference>
<dbReference type="FunFam" id="3.30.40.10:FF:000069">
    <property type="entry name" value="E3 ubiquitin-protein ligase RNF115"/>
    <property type="match status" value="1"/>
</dbReference>
<dbReference type="GO" id="GO:0006511">
    <property type="term" value="P:ubiquitin-dependent protein catabolic process"/>
    <property type="evidence" value="ECO:0007669"/>
    <property type="project" value="TreeGrafter"/>
</dbReference>
<gene>
    <name evidence="12" type="primary">101895661</name>
    <name evidence="14" type="synonym">LOC101895661</name>
</gene>
<keyword evidence="4" id="KW-0808">Transferase</keyword>
<dbReference type="VEuPathDB" id="VectorBase:MDOA007083"/>
<comment type="pathway">
    <text evidence="2">Protein modification; protein ubiquitination.</text>
</comment>
<reference evidence="14" key="2">
    <citation type="submission" date="2025-04" db="UniProtKB">
        <authorList>
            <consortium name="RefSeq"/>
        </authorList>
    </citation>
    <scope>IDENTIFICATION</scope>
    <source>
        <strain evidence="14">Aabys</strain>
    </source>
</reference>
<keyword evidence="13" id="KW-1185">Reference proteome</keyword>
<feature type="compositionally biased region" description="Low complexity" evidence="10">
    <location>
        <begin position="50"/>
        <end position="68"/>
    </location>
</feature>
<evidence type="ECO:0000313" key="13">
    <source>
        <dbReference type="Proteomes" id="UP001652621"/>
    </source>
</evidence>
<feature type="region of interest" description="Disordered" evidence="10">
    <location>
        <begin position="280"/>
        <end position="370"/>
    </location>
</feature>
<feature type="compositionally biased region" description="Low complexity" evidence="10">
    <location>
        <begin position="329"/>
        <end position="355"/>
    </location>
</feature>
<evidence type="ECO:0000256" key="9">
    <source>
        <dbReference type="PROSITE-ProRule" id="PRU00175"/>
    </source>
</evidence>
<dbReference type="InterPro" id="IPR001841">
    <property type="entry name" value="Znf_RING"/>
</dbReference>
<protein>
    <recommendedName>
        <fullName evidence="3">RING-type E3 ubiquitin transferase</fullName>
        <ecNumber evidence="3">2.3.2.27</ecNumber>
    </recommendedName>
</protein>
<dbReference type="InterPro" id="IPR013083">
    <property type="entry name" value="Znf_RING/FYVE/PHD"/>
</dbReference>
<dbReference type="Pfam" id="PF14369">
    <property type="entry name" value="Zn_ribbon_19"/>
    <property type="match status" value="1"/>
</dbReference>
<dbReference type="PANTHER" id="PTHR45931:SF3">
    <property type="entry name" value="RING ZINC FINGER-CONTAINING PROTEIN"/>
    <property type="match status" value="1"/>
</dbReference>
<dbReference type="OrthoDB" id="8062037at2759"/>
<dbReference type="Gene3D" id="3.30.40.10">
    <property type="entry name" value="Zinc/RING finger domain, C3HC4 (zinc finger)"/>
    <property type="match status" value="1"/>
</dbReference>
<dbReference type="PROSITE" id="PS50089">
    <property type="entry name" value="ZF_RING_2"/>
    <property type="match status" value="1"/>
</dbReference>
<proteinExistence type="predicted"/>
<dbReference type="RefSeq" id="XP_005182787.1">
    <property type="nucleotide sequence ID" value="XM_005182730.3"/>
</dbReference>
<dbReference type="Pfam" id="PF13639">
    <property type="entry name" value="zf-RING_2"/>
    <property type="match status" value="1"/>
</dbReference>
<dbReference type="EC" id="2.3.2.27" evidence="3"/>
<feature type="region of interest" description="Disordered" evidence="10">
    <location>
        <begin position="50"/>
        <end position="70"/>
    </location>
</feature>
<dbReference type="GO" id="GO:0061630">
    <property type="term" value="F:ubiquitin protein ligase activity"/>
    <property type="evidence" value="ECO:0007669"/>
    <property type="project" value="UniProtKB-EC"/>
</dbReference>
<dbReference type="eggNOG" id="KOG0800">
    <property type="taxonomic scope" value="Eukaryota"/>
</dbReference>
<feature type="domain" description="RING-type" evidence="11">
    <location>
        <begin position="222"/>
        <end position="263"/>
    </location>
</feature>
<dbReference type="InterPro" id="IPR039525">
    <property type="entry name" value="RNF126-like_zinc-ribbon"/>
</dbReference>
<keyword evidence="8" id="KW-0862">Zinc</keyword>
<organism evidence="12">
    <name type="scientific">Musca domestica</name>
    <name type="common">House fly</name>
    <dbReference type="NCBI Taxonomy" id="7370"/>
    <lineage>
        <taxon>Eukaryota</taxon>
        <taxon>Metazoa</taxon>
        <taxon>Ecdysozoa</taxon>
        <taxon>Arthropoda</taxon>
        <taxon>Hexapoda</taxon>
        <taxon>Insecta</taxon>
        <taxon>Pterygota</taxon>
        <taxon>Neoptera</taxon>
        <taxon>Endopterygota</taxon>
        <taxon>Diptera</taxon>
        <taxon>Brachycera</taxon>
        <taxon>Muscomorpha</taxon>
        <taxon>Muscoidea</taxon>
        <taxon>Muscidae</taxon>
        <taxon>Musca</taxon>
    </lineage>
</organism>
<evidence type="ECO:0000256" key="2">
    <source>
        <dbReference type="ARBA" id="ARBA00004906"/>
    </source>
</evidence>
<dbReference type="Proteomes" id="UP001652621">
    <property type="component" value="Unplaced"/>
</dbReference>
<dbReference type="EnsemblMetazoa" id="MDOA007083-RA">
    <property type="protein sequence ID" value="MDOA007083-PA"/>
    <property type="gene ID" value="MDOA007083"/>
</dbReference>
<keyword evidence="6 9" id="KW-0863">Zinc-finger</keyword>
<sequence length="370" mass="39965">MAEAVVEERPPVTPRFYCHKCDEEINIASTDYICPICSGGFVEELPPAAANAPAPNAGSSSSGSNNAGFNNDELQLETLRGQIANLLASRNGPNLEININPGTLPRQPRGIVSLGPPVTTAGGRVRPQSLGLDNVLLDFLQSISVGGSGGADGEMNPFDNSQFLFMGNLGDYAWGREGLDTIVTQLLNQMETSGPPPLAKDKIDEIPKVEITPEEIERKLQCSVCWEDFKIQEMVRKLPCSHVYHEECIVPWLKLHGTCPICRKSLNGEEDEENDVHMDAVDDRQSTSAYTSSVVGNSTSSSSSACPIHQQQQIGSASNHYRNNGQDGQPGTSSNSASSASSQQPQQQQRSNPTSDNIFGFERMDSVDLD</sequence>
<feature type="compositionally biased region" description="Low complexity" evidence="10">
    <location>
        <begin position="291"/>
        <end position="304"/>
    </location>
</feature>
<evidence type="ECO:0000313" key="12">
    <source>
        <dbReference type="EnsemblMetazoa" id="MDOA007083-PA"/>
    </source>
</evidence>
<dbReference type="KEGG" id="mde:101895661"/>
<dbReference type="STRING" id="7370.A0A1I8MPD9"/>
<dbReference type="GO" id="GO:0000209">
    <property type="term" value="P:protein polyubiquitination"/>
    <property type="evidence" value="ECO:0007669"/>
    <property type="project" value="UniProtKB-ARBA"/>
</dbReference>
<dbReference type="GO" id="GO:0008270">
    <property type="term" value="F:zinc ion binding"/>
    <property type="evidence" value="ECO:0007669"/>
    <property type="project" value="UniProtKB-KW"/>
</dbReference>
<evidence type="ECO:0000256" key="4">
    <source>
        <dbReference type="ARBA" id="ARBA00022679"/>
    </source>
</evidence>
<accession>A0A1I8MPD9</accession>
<dbReference type="PANTHER" id="PTHR45931">
    <property type="entry name" value="SI:CH211-59O9.10"/>
    <property type="match status" value="1"/>
</dbReference>
<evidence type="ECO:0000256" key="1">
    <source>
        <dbReference type="ARBA" id="ARBA00000900"/>
    </source>
</evidence>
<evidence type="ECO:0000259" key="11">
    <source>
        <dbReference type="PROSITE" id="PS50089"/>
    </source>
</evidence>
<dbReference type="SUPFAM" id="SSF57850">
    <property type="entry name" value="RING/U-box"/>
    <property type="match status" value="1"/>
</dbReference>
<dbReference type="GO" id="GO:0005634">
    <property type="term" value="C:nucleus"/>
    <property type="evidence" value="ECO:0007669"/>
    <property type="project" value="TreeGrafter"/>
</dbReference>